<accession>A0AA35SMH0</accession>
<evidence type="ECO:0000256" key="1">
    <source>
        <dbReference type="SAM" id="MobiDB-lite"/>
    </source>
</evidence>
<proteinExistence type="predicted"/>
<protein>
    <submittedName>
        <fullName evidence="2">Uncharacterized protein</fullName>
    </submittedName>
</protein>
<evidence type="ECO:0000313" key="2">
    <source>
        <dbReference type="EMBL" id="CAI8031326.1"/>
    </source>
</evidence>
<evidence type="ECO:0000313" key="3">
    <source>
        <dbReference type="Proteomes" id="UP001174909"/>
    </source>
</evidence>
<keyword evidence="3" id="KW-1185">Reference proteome</keyword>
<reference evidence="2" key="1">
    <citation type="submission" date="2023-03" db="EMBL/GenBank/DDBJ databases">
        <authorList>
            <person name="Steffen K."/>
            <person name="Cardenas P."/>
        </authorList>
    </citation>
    <scope>NUCLEOTIDE SEQUENCE</scope>
</reference>
<dbReference type="AlphaFoldDB" id="A0AA35SMH0"/>
<sequence>MDVDVFSPSLPVTPTTPQIKHDHLIPQIRSDDELGKDMQLIIRIDRGFLSPAPPAVPPLVRRLRVRKPSRRYTVSLPLHTYLEHPSPTRQRRRRHHSSDPTYRPGMRLQAPFKPKTQPAAKIPGGEERVSQLVVSIPICRGAGGRILCDEEDAFEDNDESVTIMELLASKLEQAMEEEESRRVPEIVRLVPHYPGDSEDSMDSSRVARGTPEPTAEVAEFLTLPSVCSCVDLGNCVRELSDVCNQLVFGGREGDVGMMSLEIGEEVELAEPSTDTCCSPELTGMELLNLTPQSPTSADNHKQQSALQPAATVYREDLAAETEEKLWAAVGGLFTYPQYSGTWQLRALQDNHTSAGSTVAQDLSTSLFLL</sequence>
<organism evidence="2 3">
    <name type="scientific">Geodia barretti</name>
    <name type="common">Barrett's horny sponge</name>
    <dbReference type="NCBI Taxonomy" id="519541"/>
    <lineage>
        <taxon>Eukaryota</taxon>
        <taxon>Metazoa</taxon>
        <taxon>Porifera</taxon>
        <taxon>Demospongiae</taxon>
        <taxon>Heteroscleromorpha</taxon>
        <taxon>Tetractinellida</taxon>
        <taxon>Astrophorina</taxon>
        <taxon>Geodiidae</taxon>
        <taxon>Geodia</taxon>
    </lineage>
</organism>
<name>A0AA35SMH0_GEOBA</name>
<feature type="region of interest" description="Disordered" evidence="1">
    <location>
        <begin position="80"/>
        <end position="122"/>
    </location>
</feature>
<dbReference type="EMBL" id="CASHTH010002529">
    <property type="protein sequence ID" value="CAI8031326.1"/>
    <property type="molecule type" value="Genomic_DNA"/>
</dbReference>
<gene>
    <name evidence="2" type="ORF">GBAR_LOCUS17792</name>
</gene>
<dbReference type="Proteomes" id="UP001174909">
    <property type="component" value="Unassembled WGS sequence"/>
</dbReference>
<comment type="caution">
    <text evidence="2">The sequence shown here is derived from an EMBL/GenBank/DDBJ whole genome shotgun (WGS) entry which is preliminary data.</text>
</comment>